<name>A0A955L9K1_9BACT</name>
<dbReference type="EMBL" id="JAGQLH010000133">
    <property type="protein sequence ID" value="MCA9386341.1"/>
    <property type="molecule type" value="Genomic_DNA"/>
</dbReference>
<reference evidence="1" key="1">
    <citation type="submission" date="2020-04" db="EMBL/GenBank/DDBJ databases">
        <authorList>
            <person name="Zhang T."/>
        </authorList>
    </citation>
    <scope>NUCLEOTIDE SEQUENCE</scope>
    <source>
        <strain evidence="1">HKST-UBA11</strain>
    </source>
</reference>
<sequence length="194" mass="21788">MSEYDRIKSHFIVEDTNAGKLDYVFLPGARELFLDDVSTGINAGKIAFGEVFFEFGAGYAPFSFEIASLMPSRSFIHYVSDPRYSQNLLNADENIVKILTQGIPEDLHQLDLIQKKMTLIFMNVLNYIAVEDFLNACTNESSQTVIILNSNSTSGDSHPRRILNADIEKTLSQIGYSAVLASYDSDIFYGIFQR</sequence>
<dbReference type="AlphaFoldDB" id="A0A955L9K1"/>
<dbReference type="Proteomes" id="UP000754563">
    <property type="component" value="Unassembled WGS sequence"/>
</dbReference>
<gene>
    <name evidence="1" type="ORF">KC717_06885</name>
</gene>
<comment type="caution">
    <text evidence="1">The sequence shown here is derived from an EMBL/GenBank/DDBJ whole genome shotgun (WGS) entry which is preliminary data.</text>
</comment>
<organism evidence="1 2">
    <name type="scientific">Candidatus Dojkabacteria bacterium</name>
    <dbReference type="NCBI Taxonomy" id="2099670"/>
    <lineage>
        <taxon>Bacteria</taxon>
        <taxon>Candidatus Dojkabacteria</taxon>
    </lineage>
</organism>
<protein>
    <submittedName>
        <fullName evidence="1">Uncharacterized protein</fullName>
    </submittedName>
</protein>
<reference evidence="1" key="2">
    <citation type="journal article" date="2021" name="Microbiome">
        <title>Successional dynamics and alternative stable states in a saline activated sludge microbial community over 9 years.</title>
        <authorList>
            <person name="Wang Y."/>
            <person name="Ye J."/>
            <person name="Ju F."/>
            <person name="Liu L."/>
            <person name="Boyd J.A."/>
            <person name="Deng Y."/>
            <person name="Parks D.H."/>
            <person name="Jiang X."/>
            <person name="Yin X."/>
            <person name="Woodcroft B.J."/>
            <person name="Tyson G.W."/>
            <person name="Hugenholtz P."/>
            <person name="Polz M.F."/>
            <person name="Zhang T."/>
        </authorList>
    </citation>
    <scope>NUCLEOTIDE SEQUENCE</scope>
    <source>
        <strain evidence="1">HKST-UBA11</strain>
    </source>
</reference>
<proteinExistence type="predicted"/>
<accession>A0A955L9K1</accession>
<evidence type="ECO:0000313" key="2">
    <source>
        <dbReference type="Proteomes" id="UP000754563"/>
    </source>
</evidence>
<evidence type="ECO:0000313" key="1">
    <source>
        <dbReference type="EMBL" id="MCA9386341.1"/>
    </source>
</evidence>